<dbReference type="Gene3D" id="3.40.50.720">
    <property type="entry name" value="NAD(P)-binding Rossmann-like Domain"/>
    <property type="match status" value="1"/>
</dbReference>
<dbReference type="STRING" id="1249481.D641_0112580"/>
<dbReference type="GO" id="GO:0016639">
    <property type="term" value="F:oxidoreductase activity, acting on the CH-NH2 group of donors, NAD or NADP as acceptor"/>
    <property type="evidence" value="ECO:0007669"/>
    <property type="project" value="InterPro"/>
</dbReference>
<dbReference type="GO" id="GO:0006520">
    <property type="term" value="P:amino acid metabolic process"/>
    <property type="evidence" value="ECO:0007669"/>
    <property type="project" value="InterPro"/>
</dbReference>
<gene>
    <name evidence="3" type="ORF">D641_0112580</name>
</gene>
<comment type="caution">
    <text evidence="3">The sequence shown here is derived from an EMBL/GenBank/DDBJ whole genome shotgun (WGS) entry which is preliminary data.</text>
</comment>
<dbReference type="SUPFAM" id="SSF51735">
    <property type="entry name" value="NAD(P)-binding Rossmann-fold domains"/>
    <property type="match status" value="1"/>
</dbReference>
<proteinExistence type="predicted"/>
<dbReference type="Proteomes" id="UP000019754">
    <property type="component" value="Unassembled WGS sequence"/>
</dbReference>
<evidence type="ECO:0000256" key="1">
    <source>
        <dbReference type="SAM" id="MobiDB-lite"/>
    </source>
</evidence>
<reference evidence="3 4" key="1">
    <citation type="journal article" date="2013" name="Genome Announc.">
        <title>Draft genome sequence of an Actinobacterium, Brachybacterium muris strain UCD-AY4.</title>
        <authorList>
            <person name="Lo J.R."/>
            <person name="Lang J.M."/>
            <person name="Darling A.E."/>
            <person name="Eisen J.A."/>
            <person name="Coil D.A."/>
        </authorList>
    </citation>
    <scope>NUCLEOTIDE SEQUENCE [LARGE SCALE GENOMIC DNA]</scope>
    <source>
        <strain evidence="3 4">UCD-AY4</strain>
    </source>
</reference>
<dbReference type="PANTHER" id="PTHR42722">
    <property type="entry name" value="LEUCINE DEHYDROGENASE"/>
    <property type="match status" value="1"/>
</dbReference>
<dbReference type="HOGENOM" id="CLU_104515_0_0_11"/>
<feature type="region of interest" description="Disordered" evidence="1">
    <location>
        <begin position="171"/>
        <end position="190"/>
    </location>
</feature>
<evidence type="ECO:0000313" key="3">
    <source>
        <dbReference type="EMBL" id="EYT48293.1"/>
    </source>
</evidence>
<name>A0A022KRT0_9MICO</name>
<feature type="domain" description="Glutamate/phenylalanine/leucine/valine/L-tryptophan dehydrogenase C-terminal" evidence="2">
    <location>
        <begin position="2"/>
        <end position="172"/>
    </location>
</feature>
<dbReference type="Pfam" id="PF00208">
    <property type="entry name" value="ELFV_dehydrog"/>
    <property type="match status" value="1"/>
</dbReference>
<dbReference type="InterPro" id="IPR016211">
    <property type="entry name" value="Glu/Phe/Leu/Val/Trp_DH_bac/arc"/>
</dbReference>
<protein>
    <submittedName>
        <fullName evidence="3">Amino acid dehydrogenase</fullName>
    </submittedName>
</protein>
<dbReference type="EMBL" id="AORC01000016">
    <property type="protein sequence ID" value="EYT48293.1"/>
    <property type="molecule type" value="Genomic_DNA"/>
</dbReference>
<dbReference type="AlphaFoldDB" id="A0A022KRT0"/>
<dbReference type="InterPro" id="IPR036291">
    <property type="entry name" value="NAD(P)-bd_dom_sf"/>
</dbReference>
<evidence type="ECO:0000313" key="4">
    <source>
        <dbReference type="Proteomes" id="UP000019754"/>
    </source>
</evidence>
<dbReference type="PANTHER" id="PTHR42722:SF1">
    <property type="entry name" value="VALINE DEHYDROGENASE"/>
    <property type="match status" value="1"/>
</dbReference>
<keyword evidence="4" id="KW-1185">Reference proteome</keyword>
<evidence type="ECO:0000259" key="2">
    <source>
        <dbReference type="SMART" id="SM00839"/>
    </source>
</evidence>
<dbReference type="SMART" id="SM00839">
    <property type="entry name" value="ELFV_dehydrog"/>
    <property type="match status" value="1"/>
</dbReference>
<accession>A0A022KRT0</accession>
<organism evidence="3 4">
    <name type="scientific">Brachybacterium muris UCD-AY4</name>
    <dbReference type="NCBI Taxonomy" id="1249481"/>
    <lineage>
        <taxon>Bacteria</taxon>
        <taxon>Bacillati</taxon>
        <taxon>Actinomycetota</taxon>
        <taxon>Actinomycetes</taxon>
        <taxon>Micrococcales</taxon>
        <taxon>Dermabacteraceae</taxon>
        <taxon>Brachybacterium</taxon>
    </lineage>
</organism>
<dbReference type="InterPro" id="IPR006096">
    <property type="entry name" value="Glu/Leu/Phe/Val/Trp_DH_C"/>
</dbReference>
<sequence>MDLPAMGGRLARMLAADGAELLVTDIDPVKQALAAELGATWIEADQALVTEADVLVPAGIGGILTAEAIAVLTVTAVVGPANNPLAHRSGAEELAARGIVYAPDFVVNAGGVIHLGLMADGVDPSQIEARVRGIGTTLTAVFATARDTGATPLAAAEAIAQARIAAATAAAPGKGPSAVGDSDSDVPHLG</sequence>